<keyword evidence="13" id="KW-1015">Disulfide bond</keyword>
<keyword evidence="8 16" id="KW-0862">Zinc</keyword>
<feature type="non-terminal residue" evidence="18">
    <location>
        <position position="251"/>
    </location>
</feature>
<dbReference type="InterPro" id="IPR001577">
    <property type="entry name" value="Peptidase_M8"/>
</dbReference>
<dbReference type="GO" id="GO:0046872">
    <property type="term" value="F:metal ion binding"/>
    <property type="evidence" value="ECO:0007669"/>
    <property type="project" value="UniProtKB-KW"/>
</dbReference>
<keyword evidence="11" id="KW-0472">Membrane</keyword>
<protein>
    <recommendedName>
        <fullName evidence="17">Leishmanolysin-like peptidase</fullName>
        <ecNumber evidence="17">3.4.24.-</ecNumber>
    </recommendedName>
</protein>
<keyword evidence="19" id="KW-1185">Reference proteome</keyword>
<evidence type="ECO:0000256" key="1">
    <source>
        <dbReference type="ARBA" id="ARBA00001249"/>
    </source>
</evidence>
<gene>
    <name evidence="18" type="ORF">TM35_001171060</name>
</gene>
<comment type="cofactor">
    <cofactor evidence="16 17">
        <name>Zn(2+)</name>
        <dbReference type="ChEBI" id="CHEBI:29105"/>
    </cofactor>
    <text evidence="16 17">Binds 1 zinc ion per subunit.</text>
</comment>
<feature type="binding site" evidence="16">
    <location>
        <position position="30"/>
    </location>
    <ligand>
        <name>Zn(2+)</name>
        <dbReference type="ChEBI" id="CHEBI:29105"/>
        <note>catalytic</note>
    </ligand>
</feature>
<dbReference type="Pfam" id="PF01457">
    <property type="entry name" value="Peptidase_M8"/>
    <property type="match status" value="1"/>
</dbReference>
<dbReference type="RefSeq" id="XP_028876936.1">
    <property type="nucleotide sequence ID" value="XM_029031776.1"/>
</dbReference>
<dbReference type="PANTHER" id="PTHR10942">
    <property type="entry name" value="LEISHMANOLYSIN-LIKE PEPTIDASE"/>
    <property type="match status" value="1"/>
</dbReference>
<evidence type="ECO:0000256" key="11">
    <source>
        <dbReference type="ARBA" id="ARBA00023136"/>
    </source>
</evidence>
<keyword evidence="10 16" id="KW-0482">Metalloprotease</keyword>
<comment type="caution">
    <text evidence="18">The sequence shown here is derived from an EMBL/GenBank/DDBJ whole genome shotgun (WGS) entry which is preliminary data.</text>
</comment>
<dbReference type="EMBL" id="NBCO01000117">
    <property type="protein sequence ID" value="ORC81424.1"/>
    <property type="molecule type" value="Genomic_DNA"/>
</dbReference>
<evidence type="ECO:0000256" key="6">
    <source>
        <dbReference type="ARBA" id="ARBA00022729"/>
    </source>
</evidence>
<evidence type="ECO:0000256" key="14">
    <source>
        <dbReference type="ARBA" id="ARBA00023180"/>
    </source>
</evidence>
<dbReference type="OrthoDB" id="262619at2759"/>
<dbReference type="EC" id="3.4.24.-" evidence="17"/>
<evidence type="ECO:0000256" key="3">
    <source>
        <dbReference type="ARBA" id="ARBA00005860"/>
    </source>
</evidence>
<evidence type="ECO:0000256" key="9">
    <source>
        <dbReference type="ARBA" id="ARBA00022889"/>
    </source>
</evidence>
<comment type="similarity">
    <text evidence="3 17">Belongs to the peptidase M8 family.</text>
</comment>
<keyword evidence="4 17" id="KW-0645">Protease</keyword>
<evidence type="ECO:0000256" key="2">
    <source>
        <dbReference type="ARBA" id="ARBA00004370"/>
    </source>
</evidence>
<evidence type="ECO:0000256" key="7">
    <source>
        <dbReference type="ARBA" id="ARBA00022801"/>
    </source>
</evidence>
<evidence type="ECO:0000256" key="4">
    <source>
        <dbReference type="ARBA" id="ARBA00022670"/>
    </source>
</evidence>
<proteinExistence type="inferred from homology"/>
<dbReference type="SUPFAM" id="SSF55486">
    <property type="entry name" value="Metalloproteases ('zincins'), catalytic domain"/>
    <property type="match status" value="1"/>
</dbReference>
<organism evidence="18 19">
    <name type="scientific">Trypanosoma theileri</name>
    <dbReference type="NCBI Taxonomy" id="67003"/>
    <lineage>
        <taxon>Eukaryota</taxon>
        <taxon>Discoba</taxon>
        <taxon>Euglenozoa</taxon>
        <taxon>Kinetoplastea</taxon>
        <taxon>Metakinetoplastina</taxon>
        <taxon>Trypanosomatida</taxon>
        <taxon>Trypanosomatidae</taxon>
        <taxon>Trypanosoma</taxon>
    </lineage>
</organism>
<comment type="subcellular location">
    <subcellularLocation>
        <location evidence="2">Membrane</location>
    </subcellularLocation>
</comment>
<reference evidence="18 19" key="1">
    <citation type="submission" date="2017-03" db="EMBL/GenBank/DDBJ databases">
        <title>An alternative strategy for trypanosome survival in the mammalian bloodstream revealed through genome and transcriptome analysis of the ubiquitous bovine parasite Trypanosoma (Megatrypanum) theileri.</title>
        <authorList>
            <person name="Kelly S."/>
            <person name="Ivens A."/>
            <person name="Mott A."/>
            <person name="O'Neill E."/>
            <person name="Emms D."/>
            <person name="Macleod O."/>
            <person name="Voorheis P."/>
            <person name="Matthews J."/>
            <person name="Matthews K."/>
            <person name="Carrington M."/>
        </authorList>
    </citation>
    <scope>NUCLEOTIDE SEQUENCE [LARGE SCALE GENOMIC DNA]</scope>
    <source>
        <strain evidence="18">Edinburgh</strain>
    </source>
</reference>
<dbReference type="GO" id="GO:0006508">
    <property type="term" value="P:proteolysis"/>
    <property type="evidence" value="ECO:0007669"/>
    <property type="project" value="UniProtKB-KW"/>
</dbReference>
<keyword evidence="7 17" id="KW-0378">Hydrolase</keyword>
<comment type="catalytic activity">
    <reaction evidence="1">
        <text>Preference for hydrophobic residues at P1 and P1' and basic residues at P2' and P3'. A model nonapeptide is cleaved at -Ala-Tyr-|-Leu-Lys-Lys-.</text>
        <dbReference type="EC" id="3.4.24.36"/>
    </reaction>
</comment>
<dbReference type="Gene3D" id="2.10.55.10">
    <property type="entry name" value="Leishmanolysin domain 3"/>
    <property type="match status" value="1"/>
</dbReference>
<dbReference type="VEuPathDB" id="TriTrypDB:TM35_001171060"/>
<evidence type="ECO:0000256" key="12">
    <source>
        <dbReference type="ARBA" id="ARBA00023145"/>
    </source>
</evidence>
<dbReference type="Proteomes" id="UP000192257">
    <property type="component" value="Unassembled WGS sequence"/>
</dbReference>
<sequence>MENKRPIAVAINVEPMTVAPTESHIRTVAHEIAHGLGFDGTTFALLKMTSAVENVVRGKPHVFLLATPKAKEIAQKYYNCSNAPGLELEDQTSSVLSHFEMRNVNEEIMSPVSSVGGAYSALTLAVFDDMPFYKANFSRAEPLRWANNSGCDFLEKKCIENKTSNFPDIFCTTTHIIKDYFQCTYDRMALGVCGTRSYPEELEPHFRYLRNAHLGGSKVHMDYCPYVEKVSRGGCTDGSRWTIIGSFVGPN</sequence>
<keyword evidence="6" id="KW-0732">Signal</keyword>
<accession>A0A1X0NFK9</accession>
<dbReference type="GO" id="GO:0004222">
    <property type="term" value="F:metalloendopeptidase activity"/>
    <property type="evidence" value="ECO:0007669"/>
    <property type="project" value="UniProtKB-UniRule"/>
</dbReference>
<evidence type="ECO:0000313" key="18">
    <source>
        <dbReference type="EMBL" id="ORC81424.1"/>
    </source>
</evidence>
<evidence type="ECO:0000256" key="10">
    <source>
        <dbReference type="ARBA" id="ARBA00023049"/>
    </source>
</evidence>
<keyword evidence="9" id="KW-0130">Cell adhesion</keyword>
<keyword evidence="5 16" id="KW-0479">Metal-binding</keyword>
<feature type="binding site" evidence="16">
    <location>
        <position position="98"/>
    </location>
    <ligand>
        <name>Zn(2+)</name>
        <dbReference type="ChEBI" id="CHEBI:29105"/>
        <note>catalytic</note>
    </ligand>
</feature>
<evidence type="ECO:0000313" key="19">
    <source>
        <dbReference type="Proteomes" id="UP000192257"/>
    </source>
</evidence>
<dbReference type="GeneID" id="39991556"/>
<evidence type="ECO:0000256" key="5">
    <source>
        <dbReference type="ARBA" id="ARBA00022723"/>
    </source>
</evidence>
<dbReference type="GO" id="GO:0005737">
    <property type="term" value="C:cytoplasm"/>
    <property type="evidence" value="ECO:0007669"/>
    <property type="project" value="TreeGrafter"/>
</dbReference>
<dbReference type="PANTHER" id="PTHR10942:SF0">
    <property type="entry name" value="LEISHMANOLYSIN-LIKE PEPTIDASE"/>
    <property type="match status" value="1"/>
</dbReference>
<dbReference type="GO" id="GO:0016020">
    <property type="term" value="C:membrane"/>
    <property type="evidence" value="ECO:0007669"/>
    <property type="project" value="UniProtKB-SubCell"/>
</dbReference>
<dbReference type="Gene3D" id="3.90.132.10">
    <property type="entry name" value="Leishmanolysin , domain 2"/>
    <property type="match status" value="1"/>
</dbReference>
<evidence type="ECO:0000256" key="16">
    <source>
        <dbReference type="PIRSR" id="PIRSR601577-2"/>
    </source>
</evidence>
<keyword evidence="12" id="KW-0865">Zymogen</keyword>
<evidence type="ECO:0000256" key="15">
    <source>
        <dbReference type="PIRSR" id="PIRSR601577-1"/>
    </source>
</evidence>
<name>A0A1X0NFK9_9TRYP</name>
<dbReference type="GO" id="GO:0007155">
    <property type="term" value="P:cell adhesion"/>
    <property type="evidence" value="ECO:0007669"/>
    <property type="project" value="UniProtKB-KW"/>
</dbReference>
<feature type="active site" evidence="15">
    <location>
        <position position="31"/>
    </location>
</feature>
<dbReference type="FunFam" id="3.90.132.10:FF:000001">
    <property type="entry name" value="leishmanolysin-like peptidase isoform X2"/>
    <property type="match status" value="1"/>
</dbReference>
<evidence type="ECO:0000256" key="13">
    <source>
        <dbReference type="ARBA" id="ARBA00023157"/>
    </source>
</evidence>
<keyword evidence="14" id="KW-0325">Glycoprotein</keyword>
<feature type="binding site" evidence="16">
    <location>
        <position position="34"/>
    </location>
    <ligand>
        <name>Zn(2+)</name>
        <dbReference type="ChEBI" id="CHEBI:29105"/>
        <note>catalytic</note>
    </ligand>
</feature>
<evidence type="ECO:0000256" key="17">
    <source>
        <dbReference type="RuleBase" id="RU366077"/>
    </source>
</evidence>
<evidence type="ECO:0000256" key="8">
    <source>
        <dbReference type="ARBA" id="ARBA00022833"/>
    </source>
</evidence>
<dbReference type="AlphaFoldDB" id="A0A1X0NFK9"/>
<dbReference type="PRINTS" id="PR00782">
    <property type="entry name" value="LSHMANOLYSIN"/>
</dbReference>